<dbReference type="KEGG" id="cng:CNAG_05453"/>
<evidence type="ECO:0000313" key="2">
    <source>
        <dbReference type="Proteomes" id="UP000010091"/>
    </source>
</evidence>
<organism evidence="1 2">
    <name type="scientific">Cryptococcus neoformans (strain H99 / ATCC 208821 / CBS 10515 / FGSC 9487)</name>
    <name type="common">Cryptococcus neoformans var. grubii serotype A</name>
    <dbReference type="NCBI Taxonomy" id="235443"/>
    <lineage>
        <taxon>Eukaryota</taxon>
        <taxon>Fungi</taxon>
        <taxon>Dikarya</taxon>
        <taxon>Basidiomycota</taxon>
        <taxon>Agaricomycotina</taxon>
        <taxon>Tremellomycetes</taxon>
        <taxon>Tremellales</taxon>
        <taxon>Cryptococcaceae</taxon>
        <taxon>Cryptococcus</taxon>
        <taxon>Cryptococcus neoformans species complex</taxon>
    </lineage>
</organism>
<dbReference type="InterPro" id="IPR036388">
    <property type="entry name" value="WH-like_DNA-bd_sf"/>
</dbReference>
<name>J9VWS4_CRYN9</name>
<dbReference type="VEuPathDB" id="FungiDB:CNAG_05453"/>
<dbReference type="EMBL" id="CP003833">
    <property type="protein sequence ID" value="AGV14864.1"/>
    <property type="molecule type" value="Genomic_DNA"/>
</dbReference>
<protein>
    <recommendedName>
        <fullName evidence="3">Transposase</fullName>
    </recommendedName>
</protein>
<evidence type="ECO:0008006" key="3">
    <source>
        <dbReference type="Google" id="ProtNLM"/>
    </source>
</evidence>
<reference evidence="1 2" key="2">
    <citation type="journal article" date="2014" name="PLoS Genet.">
        <title>Analysis of the genome and transcriptome of Cryptococcus neoformans var. grubii reveals complex RNA expression and microevolution leading to virulence attenuation.</title>
        <authorList>
            <person name="Janbon G."/>
            <person name="Ormerod K.L."/>
            <person name="Paulet D."/>
            <person name="Byrnes E.J.III."/>
            <person name="Yadav V."/>
            <person name="Chatterjee G."/>
            <person name="Mullapudi N."/>
            <person name="Hon C.C."/>
            <person name="Billmyre R.B."/>
            <person name="Brunel F."/>
            <person name="Bahn Y.S."/>
            <person name="Chen W."/>
            <person name="Chen Y."/>
            <person name="Chow E.W."/>
            <person name="Coppee J.Y."/>
            <person name="Floyd-Averette A."/>
            <person name="Gaillardin C."/>
            <person name="Gerik K.J."/>
            <person name="Goldberg J."/>
            <person name="Gonzalez-Hilarion S."/>
            <person name="Gujja S."/>
            <person name="Hamlin J.L."/>
            <person name="Hsueh Y.P."/>
            <person name="Ianiri G."/>
            <person name="Jones S."/>
            <person name="Kodira C.D."/>
            <person name="Kozubowski L."/>
            <person name="Lam W."/>
            <person name="Marra M."/>
            <person name="Mesner L.D."/>
            <person name="Mieczkowski P.A."/>
            <person name="Moyrand F."/>
            <person name="Nielsen K."/>
            <person name="Proux C."/>
            <person name="Rossignol T."/>
            <person name="Schein J.E."/>
            <person name="Sun S."/>
            <person name="Wollschlaeger C."/>
            <person name="Wood I.A."/>
            <person name="Zeng Q."/>
            <person name="Neuveglise C."/>
            <person name="Newlon C.S."/>
            <person name="Perfect J.R."/>
            <person name="Lodge J.K."/>
            <person name="Idnurm A."/>
            <person name="Stajich J.E."/>
            <person name="Kronstad J.W."/>
            <person name="Sanyal K."/>
            <person name="Heitman J."/>
            <person name="Fraser J.A."/>
            <person name="Cuomo C.A."/>
            <person name="Dietrich F.S."/>
        </authorList>
    </citation>
    <scope>NUCLEOTIDE SEQUENCE [LARGE SCALE GENOMIC DNA]</scope>
    <source>
        <strain evidence="1">H99</strain>
        <strain evidence="2">H99 / ATCC 208821 / CBS 10515 / FGSC 9487</strain>
    </source>
</reference>
<evidence type="ECO:0000313" key="1">
    <source>
        <dbReference type="EMBL" id="AFR98882.1"/>
    </source>
</evidence>
<reference evidence="1" key="3">
    <citation type="submission" date="2014-01" db="EMBL/GenBank/DDBJ databases">
        <title>The Genome Sequence of Cryptococcus neoformans grubii H99.</title>
        <authorList>
            <consortium name="The Broad Institute Genomics Platform"/>
            <person name="Cuomo C."/>
            <person name="Janbon G.J."/>
            <person name="Paulet D."/>
            <person name="Neuveglise C."/>
            <person name="Dietrich F."/>
            <person name="Allen A."/>
            <person name="Stajich J.S."/>
            <person name="Heitman J."/>
            <person name="Kronstad J."/>
            <person name="Walker B."/>
            <person name="Young S.K."/>
            <person name="Zeng Q."/>
            <person name="Gargeya S."/>
            <person name="Fitzgerald M."/>
            <person name="Haas B."/>
            <person name="Abouelleil A."/>
            <person name="Allen A."/>
            <person name="Alvarado L."/>
            <person name="Chapman S.B."/>
            <person name="Gainer-Dewar J."/>
            <person name="Goldberg J."/>
            <person name="Griggs A."/>
            <person name="Gujja S."/>
            <person name="Hansen M."/>
            <person name="Howarth C."/>
            <person name="Imamovic A."/>
            <person name="Ireland A."/>
            <person name="Larimer J."/>
            <person name="McCowan C."/>
            <person name="Murphy C."/>
            <person name="Pearson M.D."/>
            <person name="Poon T."/>
            <person name="Priest M."/>
            <person name="Roberts A.D."/>
            <person name="Saif S."/>
            <person name="Shea T.D."/>
            <person name="Sykes S.N."/>
            <person name="Wortman J."/>
            <person name="Nusbaum C."/>
            <person name="Birren B."/>
        </authorList>
    </citation>
    <scope>NUCLEOTIDE SEQUENCE</scope>
    <source>
        <strain evidence="1">H99</strain>
    </source>
</reference>
<dbReference type="InterPro" id="IPR009057">
    <property type="entry name" value="Homeodomain-like_sf"/>
</dbReference>
<dbReference type="AlphaFoldDB" id="J9VWS4"/>
<accession>J9VWS4</accession>
<dbReference type="Gene3D" id="1.10.10.10">
    <property type="entry name" value="Winged helix-like DNA-binding domain superfamily/Winged helix DNA-binding domain"/>
    <property type="match status" value="1"/>
</dbReference>
<dbReference type="Proteomes" id="UP000010091">
    <property type="component" value="Chromosome 14"/>
</dbReference>
<reference evidence="1" key="1">
    <citation type="submission" date="2012-09" db="EMBL/GenBank/DDBJ databases">
        <authorList>
            <consortium name="The Broad Institute Genome Sequencing Platform"/>
            <person name="Birren B."/>
            <person name="Cuomo C."/>
            <person name="Gargeya S."/>
            <person name="Jaffe D."/>
            <person name="Young S.K."/>
            <person name="Wortman J."/>
            <person name="Zeng Q."/>
            <person name="Alvarado L."/>
            <person name="Dietrich F."/>
            <person name="Allen A."/>
            <person name="Stajich J.E."/>
            <person name="Heitman J."/>
            <person name="Kronstad J."/>
        </authorList>
    </citation>
    <scope>NUCLEOTIDE SEQUENCE</scope>
    <source>
        <strain evidence="1">H99</strain>
    </source>
</reference>
<dbReference type="SUPFAM" id="SSF46689">
    <property type="entry name" value="Homeodomain-like"/>
    <property type="match status" value="1"/>
</dbReference>
<dbReference type="GeneID" id="23888768"/>
<keyword evidence="2" id="KW-1185">Reference proteome</keyword>
<gene>
    <name evidence="1" type="ORF">CNAG_05453</name>
</gene>
<proteinExistence type="predicted"/>
<dbReference type="RefSeq" id="XP_012053783.1">
    <property type="nucleotide sequence ID" value="XM_012198393.1"/>
</dbReference>
<sequence length="105" mass="12280">MALQVTHTTKRTVVEVHKSEKSFSNLAKQYKRPKYTIKRWCREYAHLGPTYPPSIPGRPKILDSKQVRNLVRVFVRNPREPWGVQAKRYNVNVTTIVKIAHERGV</sequence>
<dbReference type="EMBL" id="CP003833">
    <property type="protein sequence ID" value="AFR98882.1"/>
    <property type="molecule type" value="Genomic_DNA"/>
</dbReference>
<dbReference type="HOGENOM" id="CLU_2236476_0_0_1"/>
<dbReference type="RefSeq" id="XP_012053782.1">
    <property type="nucleotide sequence ID" value="XM_012198392.1"/>
</dbReference>